<evidence type="ECO:0000313" key="2">
    <source>
        <dbReference type="Proteomes" id="UP001152422"/>
    </source>
</evidence>
<dbReference type="AlphaFoldDB" id="A0A9X4L5Y6"/>
<keyword evidence="2" id="KW-1185">Reference proteome</keyword>
<dbReference type="EMBL" id="JAMBQA010000008">
    <property type="protein sequence ID" value="MDG0846992.1"/>
    <property type="molecule type" value="Genomic_DNA"/>
</dbReference>
<gene>
    <name evidence="1" type="ORF">M4L89_12215</name>
</gene>
<accession>A0A9X4L5Y6</accession>
<dbReference type="Proteomes" id="UP001152422">
    <property type="component" value="Unassembled WGS sequence"/>
</dbReference>
<protein>
    <submittedName>
        <fullName evidence="1">Uncharacterized protein</fullName>
    </submittedName>
</protein>
<organism evidence="1 2">
    <name type="scientific">Staphylococcus equorum</name>
    <dbReference type="NCBI Taxonomy" id="246432"/>
    <lineage>
        <taxon>Bacteria</taxon>
        <taxon>Bacillati</taxon>
        <taxon>Bacillota</taxon>
        <taxon>Bacilli</taxon>
        <taxon>Bacillales</taxon>
        <taxon>Staphylococcaceae</taxon>
        <taxon>Staphylococcus</taxon>
    </lineage>
</organism>
<dbReference type="RefSeq" id="WP_069818971.1">
    <property type="nucleotide sequence ID" value="NZ_JAMBPY010000008.1"/>
</dbReference>
<sequence>MPVSTNNIRYSNMDDVSIIELLEIAKVTGVSIENLADDDVVIFEDISGLKDWVYSDADYTELRQLINQSIKDDEPIIDSMKSMYDIKTLENGYYFKYYG</sequence>
<name>A0A9X4L5Y6_9STAP</name>
<evidence type="ECO:0000313" key="1">
    <source>
        <dbReference type="EMBL" id="MDG0846992.1"/>
    </source>
</evidence>
<proteinExistence type="predicted"/>
<comment type="caution">
    <text evidence="1">The sequence shown here is derived from an EMBL/GenBank/DDBJ whole genome shotgun (WGS) entry which is preliminary data.</text>
</comment>
<reference evidence="1" key="1">
    <citation type="submission" date="2022-05" db="EMBL/GenBank/DDBJ databases">
        <title>Comparative genomics of Staphylococcus equorum isolates.</title>
        <authorList>
            <person name="Luelf R.H."/>
        </authorList>
    </citation>
    <scope>NUCLEOTIDE SEQUENCE</scope>
    <source>
        <strain evidence="1">TMW 2.2497</strain>
    </source>
</reference>